<name>A0ABP6CX79_9ACTN</name>
<dbReference type="Proteomes" id="UP001501509">
    <property type="component" value="Unassembled WGS sequence"/>
</dbReference>
<accession>A0ABP6CX79</accession>
<evidence type="ECO:0000259" key="1">
    <source>
        <dbReference type="Pfam" id="PF19054"/>
    </source>
</evidence>
<organism evidence="2 3">
    <name type="scientific">Actinomadura fulvescens</name>
    <dbReference type="NCBI Taxonomy" id="46160"/>
    <lineage>
        <taxon>Bacteria</taxon>
        <taxon>Bacillati</taxon>
        <taxon>Actinomycetota</taxon>
        <taxon>Actinomycetes</taxon>
        <taxon>Streptosporangiales</taxon>
        <taxon>Thermomonosporaceae</taxon>
        <taxon>Actinomadura</taxon>
    </lineage>
</organism>
<dbReference type="EMBL" id="BAAATD010000014">
    <property type="protein sequence ID" value="GAA2629995.1"/>
    <property type="molecule type" value="Genomic_DNA"/>
</dbReference>
<dbReference type="Pfam" id="PF19054">
    <property type="entry name" value="DUF5753"/>
    <property type="match status" value="1"/>
</dbReference>
<keyword evidence="3" id="KW-1185">Reference proteome</keyword>
<dbReference type="InterPro" id="IPR043917">
    <property type="entry name" value="DUF5753"/>
</dbReference>
<evidence type="ECO:0000313" key="3">
    <source>
        <dbReference type="Proteomes" id="UP001501509"/>
    </source>
</evidence>
<protein>
    <recommendedName>
        <fullName evidence="1">DUF5753 domain-containing protein</fullName>
    </recommendedName>
</protein>
<comment type="caution">
    <text evidence="2">The sequence shown here is derived from an EMBL/GenBank/DDBJ whole genome shotgun (WGS) entry which is preliminary data.</text>
</comment>
<proteinExistence type="predicted"/>
<feature type="domain" description="DUF5753" evidence="1">
    <location>
        <begin position="1"/>
        <end position="90"/>
    </location>
</feature>
<evidence type="ECO:0000313" key="2">
    <source>
        <dbReference type="EMBL" id="GAA2629995.1"/>
    </source>
</evidence>
<sequence>MRAQLARLLSVAQHPNMIVRVLPRTAGATIGLDGSFKILSVDETDVAYTEAHGGGRLILTPAEVRRFGVRWDRISAKALPEDASRSLIERTMEELK</sequence>
<reference evidence="3" key="1">
    <citation type="journal article" date="2019" name="Int. J. Syst. Evol. Microbiol.">
        <title>The Global Catalogue of Microorganisms (GCM) 10K type strain sequencing project: providing services to taxonomists for standard genome sequencing and annotation.</title>
        <authorList>
            <consortium name="The Broad Institute Genomics Platform"/>
            <consortium name="The Broad Institute Genome Sequencing Center for Infectious Disease"/>
            <person name="Wu L."/>
            <person name="Ma J."/>
        </authorList>
    </citation>
    <scope>NUCLEOTIDE SEQUENCE [LARGE SCALE GENOMIC DNA]</scope>
    <source>
        <strain evidence="3">JCM 6833</strain>
    </source>
</reference>
<gene>
    <name evidence="2" type="ORF">GCM10010411_79680</name>
</gene>